<dbReference type="Proteomes" id="UP000031390">
    <property type="component" value="Unassembled WGS sequence"/>
</dbReference>
<comment type="caution">
    <text evidence="3">The sequence shown here is derived from an EMBL/GenBank/DDBJ whole genome shotgun (WGS) entry which is preliminary data.</text>
</comment>
<protein>
    <submittedName>
        <fullName evidence="3">Uncharacterized protein</fullName>
    </submittedName>
</protein>
<reference evidence="3 4" key="1">
    <citation type="submission" date="2014-12" db="EMBL/GenBank/DDBJ databases">
        <title>Genome sequence of Morococcus cerebrosus.</title>
        <authorList>
            <person name="Shin S.-K."/>
            <person name="Yi H."/>
        </authorList>
    </citation>
    <scope>NUCLEOTIDE SEQUENCE [LARGE SCALE GENOMIC DNA]</scope>
    <source>
        <strain evidence="3 4">CIP 81.93</strain>
    </source>
</reference>
<evidence type="ECO:0000313" key="3">
    <source>
        <dbReference type="EMBL" id="KIC06907.1"/>
    </source>
</evidence>
<sequence>MGKVAANKAEGVKTSQRSSEKGKRRFQTTFWRLAAVCLCSILPLCYKIKTLFNPKSKSGKS</sequence>
<organism evidence="3 4">
    <name type="scientific">Morococcus cerebrosus</name>
    <dbReference type="NCBI Taxonomy" id="1056807"/>
    <lineage>
        <taxon>Bacteria</taxon>
        <taxon>Pseudomonadati</taxon>
        <taxon>Pseudomonadota</taxon>
        <taxon>Betaproteobacteria</taxon>
        <taxon>Neisseriales</taxon>
        <taxon>Neisseriaceae</taxon>
        <taxon>Morococcus</taxon>
    </lineage>
</organism>
<keyword evidence="2" id="KW-1133">Transmembrane helix</keyword>
<dbReference type="AlphaFoldDB" id="A0A0C1GYK3"/>
<feature type="region of interest" description="Disordered" evidence="1">
    <location>
        <begin position="1"/>
        <end position="24"/>
    </location>
</feature>
<keyword evidence="2" id="KW-0472">Membrane</keyword>
<dbReference type="EMBL" id="JUFZ01000079">
    <property type="protein sequence ID" value="KIC06907.1"/>
    <property type="molecule type" value="Genomic_DNA"/>
</dbReference>
<feature type="transmembrane region" description="Helical" evidence="2">
    <location>
        <begin position="29"/>
        <end position="48"/>
    </location>
</feature>
<proteinExistence type="predicted"/>
<evidence type="ECO:0000256" key="1">
    <source>
        <dbReference type="SAM" id="MobiDB-lite"/>
    </source>
</evidence>
<keyword evidence="2" id="KW-0812">Transmembrane</keyword>
<accession>A0A0C1GYK3</accession>
<evidence type="ECO:0000313" key="4">
    <source>
        <dbReference type="Proteomes" id="UP000031390"/>
    </source>
</evidence>
<name>A0A0C1GYK3_9NEIS</name>
<gene>
    <name evidence="3" type="ORF">MCC93_16980</name>
</gene>
<evidence type="ECO:0000256" key="2">
    <source>
        <dbReference type="SAM" id="Phobius"/>
    </source>
</evidence>